<reference evidence="7 8" key="1">
    <citation type="submission" date="2020-07" db="EMBL/GenBank/DDBJ databases">
        <title>Sequencing the genomes of 1000 actinobacteria strains.</title>
        <authorList>
            <person name="Klenk H.-P."/>
        </authorList>
    </citation>
    <scope>NUCLEOTIDE SEQUENCE [LARGE SCALE GENOMIC DNA]</scope>
    <source>
        <strain evidence="7 8">DSM 15165</strain>
    </source>
</reference>
<dbReference type="PROSITE" id="PS50977">
    <property type="entry name" value="HTH_TETR_2"/>
    <property type="match status" value="1"/>
</dbReference>
<keyword evidence="1" id="KW-0678">Repressor</keyword>
<dbReference type="RefSeq" id="WP_179604945.1">
    <property type="nucleotide sequence ID" value="NZ_BAABEH010000001.1"/>
</dbReference>
<dbReference type="GO" id="GO:0000976">
    <property type="term" value="F:transcription cis-regulatory region binding"/>
    <property type="evidence" value="ECO:0007669"/>
    <property type="project" value="TreeGrafter"/>
</dbReference>
<organism evidence="7 8">
    <name type="scientific">Leifsonia shinshuensis</name>
    <dbReference type="NCBI Taxonomy" id="150026"/>
    <lineage>
        <taxon>Bacteria</taxon>
        <taxon>Bacillati</taxon>
        <taxon>Actinomycetota</taxon>
        <taxon>Actinomycetes</taxon>
        <taxon>Micrococcales</taxon>
        <taxon>Microbacteriaceae</taxon>
        <taxon>Leifsonia</taxon>
    </lineage>
</organism>
<dbReference type="SUPFAM" id="SSF46689">
    <property type="entry name" value="Homeodomain-like"/>
    <property type="match status" value="1"/>
</dbReference>
<dbReference type="SUPFAM" id="SSF48498">
    <property type="entry name" value="Tetracyclin repressor-like, C-terminal domain"/>
    <property type="match status" value="1"/>
</dbReference>
<feature type="domain" description="HTH tetR-type" evidence="6">
    <location>
        <begin position="9"/>
        <end position="69"/>
    </location>
</feature>
<keyword evidence="4" id="KW-0804">Transcription</keyword>
<dbReference type="GO" id="GO:0003700">
    <property type="term" value="F:DNA-binding transcription factor activity"/>
    <property type="evidence" value="ECO:0007669"/>
    <property type="project" value="TreeGrafter"/>
</dbReference>
<protein>
    <submittedName>
        <fullName evidence="7">AcrR family transcriptional regulator</fullName>
    </submittedName>
</protein>
<dbReference type="Gene3D" id="1.10.357.10">
    <property type="entry name" value="Tetracycline Repressor, domain 2"/>
    <property type="match status" value="1"/>
</dbReference>
<proteinExistence type="predicted"/>
<dbReference type="Pfam" id="PF00440">
    <property type="entry name" value="TetR_N"/>
    <property type="match status" value="1"/>
</dbReference>
<evidence type="ECO:0000256" key="4">
    <source>
        <dbReference type="ARBA" id="ARBA00023163"/>
    </source>
</evidence>
<evidence type="ECO:0000256" key="5">
    <source>
        <dbReference type="PROSITE-ProRule" id="PRU00335"/>
    </source>
</evidence>
<dbReference type="PRINTS" id="PR00455">
    <property type="entry name" value="HTHTETR"/>
</dbReference>
<feature type="DNA-binding region" description="H-T-H motif" evidence="5">
    <location>
        <begin position="32"/>
        <end position="51"/>
    </location>
</feature>
<dbReference type="InterPro" id="IPR003012">
    <property type="entry name" value="Tet_transcr_reg_TetR"/>
</dbReference>
<dbReference type="Proteomes" id="UP000578352">
    <property type="component" value="Unassembled WGS sequence"/>
</dbReference>
<evidence type="ECO:0000259" key="6">
    <source>
        <dbReference type="PROSITE" id="PS50977"/>
    </source>
</evidence>
<dbReference type="PANTHER" id="PTHR30055">
    <property type="entry name" value="HTH-TYPE TRANSCRIPTIONAL REGULATOR RUTR"/>
    <property type="match status" value="1"/>
</dbReference>
<accession>A0A853CRJ3</accession>
<dbReference type="GO" id="GO:0046677">
    <property type="term" value="P:response to antibiotic"/>
    <property type="evidence" value="ECO:0007669"/>
    <property type="project" value="InterPro"/>
</dbReference>
<gene>
    <name evidence="7" type="ORF">HNR13_001245</name>
</gene>
<evidence type="ECO:0000313" key="7">
    <source>
        <dbReference type="EMBL" id="NYJ22958.1"/>
    </source>
</evidence>
<evidence type="ECO:0000256" key="2">
    <source>
        <dbReference type="ARBA" id="ARBA00023015"/>
    </source>
</evidence>
<dbReference type="InterPro" id="IPR009057">
    <property type="entry name" value="Homeodomain-like_sf"/>
</dbReference>
<name>A0A853CRJ3_9MICO</name>
<dbReference type="PANTHER" id="PTHR30055:SF151">
    <property type="entry name" value="TRANSCRIPTIONAL REGULATORY PROTEIN"/>
    <property type="match status" value="1"/>
</dbReference>
<dbReference type="InterPro" id="IPR001647">
    <property type="entry name" value="HTH_TetR"/>
</dbReference>
<dbReference type="Gene3D" id="1.10.10.60">
    <property type="entry name" value="Homeodomain-like"/>
    <property type="match status" value="1"/>
</dbReference>
<keyword evidence="2" id="KW-0805">Transcription regulation</keyword>
<dbReference type="Pfam" id="PF02909">
    <property type="entry name" value="TetR_C_1"/>
    <property type="match status" value="1"/>
</dbReference>
<dbReference type="InterPro" id="IPR050109">
    <property type="entry name" value="HTH-type_TetR-like_transc_reg"/>
</dbReference>
<comment type="caution">
    <text evidence="7">The sequence shown here is derived from an EMBL/GenBank/DDBJ whole genome shotgun (WGS) entry which is preliminary data.</text>
</comment>
<evidence type="ECO:0000256" key="3">
    <source>
        <dbReference type="ARBA" id="ARBA00023125"/>
    </source>
</evidence>
<evidence type="ECO:0000256" key="1">
    <source>
        <dbReference type="ARBA" id="ARBA00022491"/>
    </source>
</evidence>
<dbReference type="InterPro" id="IPR036271">
    <property type="entry name" value="Tet_transcr_reg_TetR-rel_C_sf"/>
</dbReference>
<dbReference type="InterPro" id="IPR004111">
    <property type="entry name" value="Repressor_TetR_C"/>
</dbReference>
<dbReference type="AlphaFoldDB" id="A0A853CRJ3"/>
<dbReference type="GO" id="GO:0045892">
    <property type="term" value="P:negative regulation of DNA-templated transcription"/>
    <property type="evidence" value="ECO:0007669"/>
    <property type="project" value="InterPro"/>
</dbReference>
<keyword evidence="3 5" id="KW-0238">DNA-binding</keyword>
<dbReference type="EMBL" id="JACCFL010000001">
    <property type="protein sequence ID" value="NYJ22958.1"/>
    <property type="molecule type" value="Genomic_DNA"/>
</dbReference>
<evidence type="ECO:0000313" key="8">
    <source>
        <dbReference type="Proteomes" id="UP000578352"/>
    </source>
</evidence>
<dbReference type="PRINTS" id="PR00400">
    <property type="entry name" value="TETREPRESSOR"/>
</dbReference>
<sequence length="218" mass="22991">MTGNESARRHTRDDVAETALRILDDYGLPDLTMRRLAAALDVQASALYWHFPNKQTLLAELADRIVGRAAVPAAGAGADWPDRVRGEAAALRDALLAYRDGAEVVASTAALGLGGAPAQQRLEAAVRSGGFDDETAARAATALLHFVLGHVSHEQQRMQFDSIGVLATGEAADPLDETDSAAAFAFGVDLLVGGLHRLRDASAPAAADRPEEISRSRT</sequence>